<evidence type="ECO:0000256" key="8">
    <source>
        <dbReference type="ARBA" id="ARBA00023002"/>
    </source>
</evidence>
<dbReference type="GO" id="GO:0106430">
    <property type="term" value="F:dihydroorotate dehydrogenase (quinone) activity"/>
    <property type="evidence" value="ECO:0007669"/>
    <property type="project" value="UniProtKB-EC"/>
</dbReference>
<keyword evidence="6 11" id="KW-0285">Flavoprotein</keyword>
<name>A0A4Y7TST4_COPMI</name>
<feature type="transmembrane region" description="Helical" evidence="11">
    <location>
        <begin position="42"/>
        <end position="60"/>
    </location>
</feature>
<dbReference type="GO" id="GO:0044205">
    <property type="term" value="P:'de novo' UMP biosynthetic process"/>
    <property type="evidence" value="ECO:0007669"/>
    <property type="project" value="UniProtKB-UniPathway"/>
</dbReference>
<dbReference type="STRING" id="71717.A0A4Y7TST4"/>
<keyword evidence="7 11" id="KW-0288">FMN</keyword>
<comment type="pathway">
    <text evidence="2 11">Pyrimidine metabolism; UMP biosynthesis via de novo pathway; orotate from (S)-dihydroorotate (quinone route): step 1/1.</text>
</comment>
<evidence type="ECO:0000256" key="2">
    <source>
        <dbReference type="ARBA" id="ARBA00005161"/>
    </source>
</evidence>
<evidence type="ECO:0000256" key="1">
    <source>
        <dbReference type="ARBA" id="ARBA00004370"/>
    </source>
</evidence>
<dbReference type="AlphaFoldDB" id="A0A4Y7TST4"/>
<dbReference type="EC" id="1.3.5.2" evidence="4 11"/>
<evidence type="ECO:0000256" key="9">
    <source>
        <dbReference type="ARBA" id="ARBA00023136"/>
    </source>
</evidence>
<evidence type="ECO:0000256" key="4">
    <source>
        <dbReference type="ARBA" id="ARBA00012791"/>
    </source>
</evidence>
<feature type="domain" description="Dihydroorotate dehydrogenase catalytic" evidence="12">
    <location>
        <begin position="109"/>
        <end position="417"/>
    </location>
</feature>
<organism evidence="13 14">
    <name type="scientific">Coprinellus micaceus</name>
    <name type="common">Glistening ink-cap mushroom</name>
    <name type="synonym">Coprinus micaceus</name>
    <dbReference type="NCBI Taxonomy" id="71717"/>
    <lineage>
        <taxon>Eukaryota</taxon>
        <taxon>Fungi</taxon>
        <taxon>Dikarya</taxon>
        <taxon>Basidiomycota</taxon>
        <taxon>Agaricomycotina</taxon>
        <taxon>Agaricomycetes</taxon>
        <taxon>Agaricomycetidae</taxon>
        <taxon>Agaricales</taxon>
        <taxon>Agaricineae</taxon>
        <taxon>Psathyrellaceae</taxon>
        <taxon>Coprinellus</taxon>
    </lineage>
</organism>
<keyword evidence="11" id="KW-0999">Mitochondrion inner membrane</keyword>
<dbReference type="InterPro" id="IPR001295">
    <property type="entry name" value="Dihydroorotate_DH_CS"/>
</dbReference>
<dbReference type="PANTHER" id="PTHR48109">
    <property type="entry name" value="DIHYDROOROTATE DEHYDROGENASE (QUINONE), MITOCHONDRIAL-RELATED"/>
    <property type="match status" value="1"/>
</dbReference>
<dbReference type="GO" id="GO:0006207">
    <property type="term" value="P:'de novo' pyrimidine nucleobase biosynthetic process"/>
    <property type="evidence" value="ECO:0007669"/>
    <property type="project" value="InterPro"/>
</dbReference>
<dbReference type="Proteomes" id="UP000298030">
    <property type="component" value="Unassembled WGS sequence"/>
</dbReference>
<dbReference type="OrthoDB" id="14784at2759"/>
<evidence type="ECO:0000259" key="12">
    <source>
        <dbReference type="Pfam" id="PF01180"/>
    </source>
</evidence>
<dbReference type="CDD" id="cd04738">
    <property type="entry name" value="DHOD_2_like"/>
    <property type="match status" value="1"/>
</dbReference>
<evidence type="ECO:0000313" key="14">
    <source>
        <dbReference type="Proteomes" id="UP000298030"/>
    </source>
</evidence>
<comment type="subcellular location">
    <subcellularLocation>
        <location evidence="1">Membrane</location>
    </subcellularLocation>
    <subcellularLocation>
        <location evidence="11">Mitochondrion inner membrane</location>
        <topology evidence="11">Single-pass membrane protein</topology>
    </subcellularLocation>
</comment>
<evidence type="ECO:0000256" key="6">
    <source>
        <dbReference type="ARBA" id="ARBA00022630"/>
    </source>
</evidence>
<evidence type="ECO:0000256" key="11">
    <source>
        <dbReference type="RuleBase" id="RU361255"/>
    </source>
</evidence>
<dbReference type="PROSITE" id="PS00912">
    <property type="entry name" value="DHODEHASE_2"/>
    <property type="match status" value="1"/>
</dbReference>
<dbReference type="NCBIfam" id="NF003645">
    <property type="entry name" value="PRK05286.1-2"/>
    <property type="match status" value="1"/>
</dbReference>
<keyword evidence="8 11" id="KW-0560">Oxidoreductase</keyword>
<evidence type="ECO:0000256" key="3">
    <source>
        <dbReference type="ARBA" id="ARBA00005359"/>
    </source>
</evidence>
<evidence type="ECO:0000256" key="7">
    <source>
        <dbReference type="ARBA" id="ARBA00022643"/>
    </source>
</evidence>
<dbReference type="PROSITE" id="PS00911">
    <property type="entry name" value="DHODEHASE_1"/>
    <property type="match status" value="1"/>
</dbReference>
<comment type="catalytic activity">
    <reaction evidence="10 11">
        <text>(S)-dihydroorotate + a quinone = orotate + a quinol</text>
        <dbReference type="Rhea" id="RHEA:30187"/>
        <dbReference type="ChEBI" id="CHEBI:24646"/>
        <dbReference type="ChEBI" id="CHEBI:30839"/>
        <dbReference type="ChEBI" id="CHEBI:30864"/>
        <dbReference type="ChEBI" id="CHEBI:132124"/>
        <dbReference type="EC" id="1.3.5.2"/>
    </reaction>
</comment>
<keyword evidence="11" id="KW-0812">Transmembrane</keyword>
<dbReference type="PANTHER" id="PTHR48109:SF4">
    <property type="entry name" value="DIHYDROOROTATE DEHYDROGENASE (QUINONE), MITOCHONDRIAL"/>
    <property type="match status" value="1"/>
</dbReference>
<evidence type="ECO:0000256" key="10">
    <source>
        <dbReference type="ARBA" id="ARBA00048639"/>
    </source>
</evidence>
<keyword evidence="11" id="KW-1133">Transmembrane helix</keyword>
<keyword evidence="9 11" id="KW-0472">Membrane</keyword>
<dbReference type="UniPathway" id="UPA00070">
    <property type="reaction ID" value="UER00946"/>
</dbReference>
<reference evidence="13 14" key="1">
    <citation type="journal article" date="2019" name="Nat. Ecol. Evol.">
        <title>Megaphylogeny resolves global patterns of mushroom evolution.</title>
        <authorList>
            <person name="Varga T."/>
            <person name="Krizsan K."/>
            <person name="Foldi C."/>
            <person name="Dima B."/>
            <person name="Sanchez-Garcia M."/>
            <person name="Sanchez-Ramirez S."/>
            <person name="Szollosi G.J."/>
            <person name="Szarkandi J.G."/>
            <person name="Papp V."/>
            <person name="Albert L."/>
            <person name="Andreopoulos W."/>
            <person name="Angelini C."/>
            <person name="Antonin V."/>
            <person name="Barry K.W."/>
            <person name="Bougher N.L."/>
            <person name="Buchanan P."/>
            <person name="Buyck B."/>
            <person name="Bense V."/>
            <person name="Catcheside P."/>
            <person name="Chovatia M."/>
            <person name="Cooper J."/>
            <person name="Damon W."/>
            <person name="Desjardin D."/>
            <person name="Finy P."/>
            <person name="Geml J."/>
            <person name="Haridas S."/>
            <person name="Hughes K."/>
            <person name="Justo A."/>
            <person name="Karasinski D."/>
            <person name="Kautmanova I."/>
            <person name="Kiss B."/>
            <person name="Kocsube S."/>
            <person name="Kotiranta H."/>
            <person name="LaButti K.M."/>
            <person name="Lechner B.E."/>
            <person name="Liimatainen K."/>
            <person name="Lipzen A."/>
            <person name="Lukacs Z."/>
            <person name="Mihaltcheva S."/>
            <person name="Morgado L.N."/>
            <person name="Niskanen T."/>
            <person name="Noordeloos M.E."/>
            <person name="Ohm R.A."/>
            <person name="Ortiz-Santana B."/>
            <person name="Ovrebo C."/>
            <person name="Racz N."/>
            <person name="Riley R."/>
            <person name="Savchenko A."/>
            <person name="Shiryaev A."/>
            <person name="Soop K."/>
            <person name="Spirin V."/>
            <person name="Szebenyi C."/>
            <person name="Tomsovsky M."/>
            <person name="Tulloss R.E."/>
            <person name="Uehling J."/>
            <person name="Grigoriev I.V."/>
            <person name="Vagvolgyi C."/>
            <person name="Papp T."/>
            <person name="Martin F.M."/>
            <person name="Miettinen O."/>
            <person name="Hibbett D.S."/>
            <person name="Nagy L.G."/>
        </authorList>
    </citation>
    <scope>NUCLEOTIDE SEQUENCE [LARGE SCALE GENOMIC DNA]</scope>
    <source>
        <strain evidence="13 14">FP101781</strain>
    </source>
</reference>
<evidence type="ECO:0000256" key="5">
    <source>
        <dbReference type="ARBA" id="ARBA00017599"/>
    </source>
</evidence>
<dbReference type="InterPro" id="IPR005720">
    <property type="entry name" value="Dihydroorotate_DH_cat"/>
</dbReference>
<dbReference type="Gene3D" id="3.20.20.70">
    <property type="entry name" value="Aldolase class I"/>
    <property type="match status" value="1"/>
</dbReference>
<dbReference type="NCBIfam" id="TIGR01036">
    <property type="entry name" value="pyrD_sub2"/>
    <property type="match status" value="1"/>
</dbReference>
<comment type="caution">
    <text evidence="13">The sequence shown here is derived from an EMBL/GenBank/DDBJ whole genome shotgun (WGS) entry which is preliminary data.</text>
</comment>
<accession>A0A4Y7TST4</accession>
<dbReference type="Pfam" id="PF01180">
    <property type="entry name" value="DHO_dh"/>
    <property type="match status" value="1"/>
</dbReference>
<comment type="cofactor">
    <cofactor evidence="11">
        <name>FMN</name>
        <dbReference type="ChEBI" id="CHEBI:58210"/>
    </cofactor>
    <text evidence="11">Binds 1 FMN per subunit.</text>
</comment>
<comment type="similarity">
    <text evidence="3 11">Belongs to the dihydroorotate dehydrogenase family. Type 2 subfamily.</text>
</comment>
<keyword evidence="14" id="KW-1185">Reference proteome</keyword>
<dbReference type="SUPFAM" id="SSF51395">
    <property type="entry name" value="FMN-linked oxidoreductases"/>
    <property type="match status" value="1"/>
</dbReference>
<dbReference type="NCBIfam" id="NF003652">
    <property type="entry name" value="PRK05286.2-5"/>
    <property type="match status" value="1"/>
</dbReference>
<dbReference type="InterPro" id="IPR050074">
    <property type="entry name" value="DHO_dehydrogenase"/>
</dbReference>
<keyword evidence="11" id="KW-0496">Mitochondrion</keyword>
<dbReference type="InterPro" id="IPR013785">
    <property type="entry name" value="Aldolase_TIM"/>
</dbReference>
<dbReference type="GO" id="GO:0005743">
    <property type="term" value="C:mitochondrial inner membrane"/>
    <property type="evidence" value="ECO:0007669"/>
    <property type="project" value="UniProtKB-SubCell"/>
</dbReference>
<dbReference type="InterPro" id="IPR005719">
    <property type="entry name" value="Dihydroorotate_DH_2"/>
</dbReference>
<sequence>MSLIQRSSVRLLARRPPLTSLGRPTSTRFASTQANTSSARNLLYGAAFAAGLGLFSIYYLDSRSALHRYILTPTLRALVDAETGHKIAVKALKYGVAAKDEGEDDAVIHSEIWGEAVDNPIGMAAGFDKDGEAIDGLFDLGFSWVEIGSVTPKPQAGNPKPRVFRLEEDNAIINRYGFPSQGAAFVLQRLRERLPSWGTTPERASLRPGDILAVNLGKNKDSPADSIEDFVSGVKTFGPLSDVLVINVSSPNTPGLRGLQNKDHLEVLLAGVRKARDELPPSPITSRQPKLVLKLAPDLDEDQLIDIADVVQKAKIDGVIVSNTTIQRPKHLISANKQEVGGLSGTPVKPYSLKALKTLRQHLPASIPLIGCGGISTGADALEFAKAGASLVQLYTSFGYEGVGAPRRIKDELVDELKKEGKTWSQVVNEALNELSAKPSPLNEPVKKGEEAAEQLVKEAEYLKELLAGAGKEVGGVAKGVGAPIPEPVAEAEIQASGINA</sequence>
<evidence type="ECO:0000313" key="13">
    <source>
        <dbReference type="EMBL" id="TEB36652.1"/>
    </source>
</evidence>
<proteinExistence type="inferred from homology"/>
<protein>
    <recommendedName>
        <fullName evidence="5 11">Dihydroorotate dehydrogenase (quinone), mitochondrial</fullName>
        <shortName evidence="11">DHOdehase</shortName>
        <ecNumber evidence="4 11">1.3.5.2</ecNumber>
    </recommendedName>
</protein>
<dbReference type="EMBL" id="QPFP01000005">
    <property type="protein sequence ID" value="TEB36652.1"/>
    <property type="molecule type" value="Genomic_DNA"/>
</dbReference>
<gene>
    <name evidence="13" type="ORF">FA13DRAFT_1727018</name>
</gene>